<name>A0A6A6TL80_9PLEO</name>
<evidence type="ECO:0000313" key="2">
    <source>
        <dbReference type="EMBL" id="KAF2659668.1"/>
    </source>
</evidence>
<sequence>MSRPFFFLFSVYFGTYTTANCIDTLHAAKHDLPTSTVSSTTTKFIGTTIVSTSLCVYKDGIFARAYGSSLPRTPVPMISYALFTFRDAITVFASFNLPSLLAPRLTHLSMSSFPVLEHFLGSETRSLKMAQMLCPALCQFVTTPIHLLGLGLHNRRQRIGIRERIKMIRRDVFVATPLRMVRIVPAFGIGNVVNVSLRSSFMPAYELPKV</sequence>
<organism evidence="2 3">
    <name type="scientific">Lophiostoma macrostomum CBS 122681</name>
    <dbReference type="NCBI Taxonomy" id="1314788"/>
    <lineage>
        <taxon>Eukaryota</taxon>
        <taxon>Fungi</taxon>
        <taxon>Dikarya</taxon>
        <taxon>Ascomycota</taxon>
        <taxon>Pezizomycotina</taxon>
        <taxon>Dothideomycetes</taxon>
        <taxon>Pleosporomycetidae</taxon>
        <taxon>Pleosporales</taxon>
        <taxon>Lophiostomataceae</taxon>
        <taxon>Lophiostoma</taxon>
    </lineage>
</organism>
<gene>
    <name evidence="2" type="ORF">K491DRAFT_590647</name>
</gene>
<evidence type="ECO:0008006" key="4">
    <source>
        <dbReference type="Google" id="ProtNLM"/>
    </source>
</evidence>
<feature type="chain" id="PRO_5025433210" description="Sequence orphan" evidence="1">
    <location>
        <begin position="20"/>
        <end position="210"/>
    </location>
</feature>
<reference evidence="2" key="1">
    <citation type="journal article" date="2020" name="Stud. Mycol.">
        <title>101 Dothideomycetes genomes: a test case for predicting lifestyles and emergence of pathogens.</title>
        <authorList>
            <person name="Haridas S."/>
            <person name="Albert R."/>
            <person name="Binder M."/>
            <person name="Bloem J."/>
            <person name="Labutti K."/>
            <person name="Salamov A."/>
            <person name="Andreopoulos B."/>
            <person name="Baker S."/>
            <person name="Barry K."/>
            <person name="Bills G."/>
            <person name="Bluhm B."/>
            <person name="Cannon C."/>
            <person name="Castanera R."/>
            <person name="Culley D."/>
            <person name="Daum C."/>
            <person name="Ezra D."/>
            <person name="Gonzalez J."/>
            <person name="Henrissat B."/>
            <person name="Kuo A."/>
            <person name="Liang C."/>
            <person name="Lipzen A."/>
            <person name="Lutzoni F."/>
            <person name="Magnuson J."/>
            <person name="Mondo S."/>
            <person name="Nolan M."/>
            <person name="Ohm R."/>
            <person name="Pangilinan J."/>
            <person name="Park H.-J."/>
            <person name="Ramirez L."/>
            <person name="Alfaro M."/>
            <person name="Sun H."/>
            <person name="Tritt A."/>
            <person name="Yoshinaga Y."/>
            <person name="Zwiers L.-H."/>
            <person name="Turgeon B."/>
            <person name="Goodwin S."/>
            <person name="Spatafora J."/>
            <person name="Crous P."/>
            <person name="Grigoriev I."/>
        </authorList>
    </citation>
    <scope>NUCLEOTIDE SEQUENCE</scope>
    <source>
        <strain evidence="2">CBS 122681</strain>
    </source>
</reference>
<dbReference type="EMBL" id="MU004305">
    <property type="protein sequence ID" value="KAF2659668.1"/>
    <property type="molecule type" value="Genomic_DNA"/>
</dbReference>
<protein>
    <recommendedName>
        <fullName evidence="4">Sequence orphan</fullName>
    </recommendedName>
</protein>
<evidence type="ECO:0000256" key="1">
    <source>
        <dbReference type="SAM" id="SignalP"/>
    </source>
</evidence>
<dbReference type="OrthoDB" id="275936at2759"/>
<dbReference type="Proteomes" id="UP000799324">
    <property type="component" value="Unassembled WGS sequence"/>
</dbReference>
<dbReference type="InterPro" id="IPR038781">
    <property type="entry name" value="C365.16-ike"/>
</dbReference>
<accession>A0A6A6TL80</accession>
<dbReference type="GO" id="GO:0005739">
    <property type="term" value="C:mitochondrion"/>
    <property type="evidence" value="ECO:0007669"/>
    <property type="project" value="TreeGrafter"/>
</dbReference>
<keyword evidence="3" id="KW-1185">Reference proteome</keyword>
<feature type="signal peptide" evidence="1">
    <location>
        <begin position="1"/>
        <end position="19"/>
    </location>
</feature>
<dbReference type="PANTHER" id="PTHR37845:SF1">
    <property type="entry name" value="SEQUENCE ORPHAN"/>
    <property type="match status" value="1"/>
</dbReference>
<evidence type="ECO:0000313" key="3">
    <source>
        <dbReference type="Proteomes" id="UP000799324"/>
    </source>
</evidence>
<dbReference type="PANTHER" id="PTHR37845">
    <property type="entry name" value="SEQUENCE ORPHAN"/>
    <property type="match status" value="1"/>
</dbReference>
<keyword evidence="1" id="KW-0732">Signal</keyword>
<dbReference type="AlphaFoldDB" id="A0A6A6TL80"/>
<proteinExistence type="predicted"/>